<proteinExistence type="predicted"/>
<accession>A0A0V0GSI0</accession>
<sequence length="83" mass="9468">MEITKAKIQHTLREGNNLADFVANIVIRVVGVVQFYTSISLPTKGRCILNMDKAQVPSLRIRTRSINKQQSIQRCKRGHSFKD</sequence>
<organism evidence="1">
    <name type="scientific">Solanum chacoense</name>
    <name type="common">Chaco potato</name>
    <dbReference type="NCBI Taxonomy" id="4108"/>
    <lineage>
        <taxon>Eukaryota</taxon>
        <taxon>Viridiplantae</taxon>
        <taxon>Streptophyta</taxon>
        <taxon>Embryophyta</taxon>
        <taxon>Tracheophyta</taxon>
        <taxon>Spermatophyta</taxon>
        <taxon>Magnoliopsida</taxon>
        <taxon>eudicotyledons</taxon>
        <taxon>Gunneridae</taxon>
        <taxon>Pentapetalae</taxon>
        <taxon>asterids</taxon>
        <taxon>lamiids</taxon>
        <taxon>Solanales</taxon>
        <taxon>Solanaceae</taxon>
        <taxon>Solanoideae</taxon>
        <taxon>Solaneae</taxon>
        <taxon>Solanum</taxon>
    </lineage>
</organism>
<name>A0A0V0GSI0_SOLCH</name>
<dbReference type="EMBL" id="GEDG01032809">
    <property type="protein sequence ID" value="JAP10617.1"/>
    <property type="molecule type" value="Transcribed_RNA"/>
</dbReference>
<evidence type="ECO:0000313" key="1">
    <source>
        <dbReference type="EMBL" id="JAP10617.1"/>
    </source>
</evidence>
<reference evidence="1" key="1">
    <citation type="submission" date="2015-12" db="EMBL/GenBank/DDBJ databases">
        <title>Gene expression during late stages of embryo sac development: a critical building block for successful pollen-pistil interactions.</title>
        <authorList>
            <person name="Liu Y."/>
            <person name="Joly V."/>
            <person name="Sabar M."/>
            <person name="Matton D.P."/>
        </authorList>
    </citation>
    <scope>NUCLEOTIDE SEQUENCE</scope>
</reference>
<protein>
    <submittedName>
        <fullName evidence="1">Putative ovule protein</fullName>
    </submittedName>
</protein>
<dbReference type="AlphaFoldDB" id="A0A0V0GSI0"/>